<dbReference type="InterPro" id="IPR011249">
    <property type="entry name" value="Metalloenz_LuxS/M16"/>
</dbReference>
<evidence type="ECO:0000313" key="9">
    <source>
        <dbReference type="Proteomes" id="UP001049176"/>
    </source>
</evidence>
<proteinExistence type="inferred from homology"/>
<gene>
    <name evidence="8" type="ORF">E1B28_006703</name>
</gene>
<dbReference type="GO" id="GO:0005739">
    <property type="term" value="C:mitochondrion"/>
    <property type="evidence" value="ECO:0007669"/>
    <property type="project" value="TreeGrafter"/>
</dbReference>
<dbReference type="InterPro" id="IPR050626">
    <property type="entry name" value="Peptidase_M16"/>
</dbReference>
<dbReference type="KEGG" id="more:E1B28_006703"/>
<comment type="similarity">
    <text evidence="1">Belongs to the peptidase M16 family.</text>
</comment>
<dbReference type="Proteomes" id="UP001049176">
    <property type="component" value="Chromosome 3"/>
</dbReference>
<dbReference type="RefSeq" id="XP_043012490.1">
    <property type="nucleotide sequence ID" value="XM_043151395.1"/>
</dbReference>
<dbReference type="GO" id="GO:0043171">
    <property type="term" value="P:peptide catabolic process"/>
    <property type="evidence" value="ECO:0007669"/>
    <property type="project" value="TreeGrafter"/>
</dbReference>
<evidence type="ECO:0000259" key="7">
    <source>
        <dbReference type="Pfam" id="PF00675"/>
    </source>
</evidence>
<dbReference type="GO" id="GO:0005829">
    <property type="term" value="C:cytosol"/>
    <property type="evidence" value="ECO:0007669"/>
    <property type="project" value="TreeGrafter"/>
</dbReference>
<keyword evidence="4" id="KW-0378">Hydrolase</keyword>
<keyword evidence="2" id="KW-0645">Protease</keyword>
<evidence type="ECO:0000313" key="8">
    <source>
        <dbReference type="EMBL" id="KAG7096020.1"/>
    </source>
</evidence>
<feature type="domain" description="Peptidase M16 N-terminal" evidence="7">
    <location>
        <begin position="51"/>
        <end position="96"/>
    </location>
</feature>
<dbReference type="GO" id="GO:0046872">
    <property type="term" value="F:metal ion binding"/>
    <property type="evidence" value="ECO:0007669"/>
    <property type="project" value="UniProtKB-KW"/>
</dbReference>
<evidence type="ECO:0000256" key="2">
    <source>
        <dbReference type="ARBA" id="ARBA00022670"/>
    </source>
</evidence>
<reference evidence="8" key="1">
    <citation type="journal article" date="2021" name="Genome Biol. Evol.">
        <title>The assembled and annotated genome of the fairy-ring fungus Marasmius oreades.</title>
        <authorList>
            <person name="Hiltunen M."/>
            <person name="Ament-Velasquez S.L."/>
            <person name="Johannesson H."/>
        </authorList>
    </citation>
    <scope>NUCLEOTIDE SEQUENCE</scope>
    <source>
        <strain evidence="8">03SP1</strain>
    </source>
</reference>
<dbReference type="Pfam" id="PF00675">
    <property type="entry name" value="Peptidase_M16"/>
    <property type="match status" value="1"/>
</dbReference>
<protein>
    <recommendedName>
        <fullName evidence="7">Peptidase M16 N-terminal domain-containing protein</fullName>
    </recommendedName>
</protein>
<organism evidence="8 9">
    <name type="scientific">Marasmius oreades</name>
    <name type="common">fairy-ring Marasmius</name>
    <dbReference type="NCBI Taxonomy" id="181124"/>
    <lineage>
        <taxon>Eukaryota</taxon>
        <taxon>Fungi</taxon>
        <taxon>Dikarya</taxon>
        <taxon>Basidiomycota</taxon>
        <taxon>Agaricomycotina</taxon>
        <taxon>Agaricomycetes</taxon>
        <taxon>Agaricomycetidae</taxon>
        <taxon>Agaricales</taxon>
        <taxon>Marasmiineae</taxon>
        <taxon>Marasmiaceae</taxon>
        <taxon>Marasmius</taxon>
    </lineage>
</organism>
<keyword evidence="6" id="KW-0482">Metalloprotease</keyword>
<evidence type="ECO:0000256" key="4">
    <source>
        <dbReference type="ARBA" id="ARBA00022801"/>
    </source>
</evidence>
<dbReference type="GO" id="GO:0051603">
    <property type="term" value="P:proteolysis involved in protein catabolic process"/>
    <property type="evidence" value="ECO:0007669"/>
    <property type="project" value="TreeGrafter"/>
</dbReference>
<name>A0A9P7UWR2_9AGAR</name>
<keyword evidence="3" id="KW-0479">Metal-binding</keyword>
<dbReference type="InterPro" id="IPR011765">
    <property type="entry name" value="Pept_M16_N"/>
</dbReference>
<dbReference type="GO" id="GO:0004222">
    <property type="term" value="F:metalloendopeptidase activity"/>
    <property type="evidence" value="ECO:0007669"/>
    <property type="project" value="TreeGrafter"/>
</dbReference>
<keyword evidence="5" id="KW-0862">Zinc</keyword>
<keyword evidence="9" id="KW-1185">Reference proteome</keyword>
<dbReference type="EMBL" id="CM032183">
    <property type="protein sequence ID" value="KAG7096020.1"/>
    <property type="molecule type" value="Genomic_DNA"/>
</dbReference>
<evidence type="ECO:0000256" key="6">
    <source>
        <dbReference type="ARBA" id="ARBA00023049"/>
    </source>
</evidence>
<sequence>MKDESLWRHLMSTSGPVPSLSVFTKSIEKPLQDDREYRIIRLENGLEATLVSDSKADKAAASLDVAVGHLSDPDDMPGLAHFCEHLLFMAPKRFRKKTSTKTT</sequence>
<evidence type="ECO:0000256" key="5">
    <source>
        <dbReference type="ARBA" id="ARBA00022833"/>
    </source>
</evidence>
<dbReference type="PANTHER" id="PTHR43690">
    <property type="entry name" value="NARDILYSIN"/>
    <property type="match status" value="1"/>
</dbReference>
<dbReference type="AlphaFoldDB" id="A0A9P7UWR2"/>
<accession>A0A9P7UWR2</accession>
<dbReference type="GeneID" id="66075779"/>
<evidence type="ECO:0000256" key="1">
    <source>
        <dbReference type="ARBA" id="ARBA00007261"/>
    </source>
</evidence>
<dbReference type="OrthoDB" id="3019995at2759"/>
<dbReference type="PANTHER" id="PTHR43690:SF18">
    <property type="entry name" value="INSULIN-DEGRADING ENZYME-RELATED"/>
    <property type="match status" value="1"/>
</dbReference>
<dbReference type="Gene3D" id="3.30.830.10">
    <property type="entry name" value="Metalloenzyme, LuxS/M16 peptidase-like"/>
    <property type="match status" value="1"/>
</dbReference>
<evidence type="ECO:0000256" key="3">
    <source>
        <dbReference type="ARBA" id="ARBA00022723"/>
    </source>
</evidence>
<dbReference type="SUPFAM" id="SSF63411">
    <property type="entry name" value="LuxS/MPP-like metallohydrolase"/>
    <property type="match status" value="1"/>
</dbReference>
<comment type="caution">
    <text evidence="8">The sequence shown here is derived from an EMBL/GenBank/DDBJ whole genome shotgun (WGS) entry which is preliminary data.</text>
</comment>